<dbReference type="EMBL" id="JBGNUJ010000010">
    <property type="protein sequence ID" value="KAL3955501.1"/>
    <property type="molecule type" value="Genomic_DNA"/>
</dbReference>
<proteinExistence type="predicted"/>
<accession>A0ACC4DGJ6</accession>
<gene>
    <name evidence="1" type="ORF">ACCO45_011064</name>
</gene>
<keyword evidence="2" id="KW-1185">Reference proteome</keyword>
<sequence length="157" mass="17672">MDLVNFSDTLLPFSGSELHDIASHELGYHRNAFDDAGMKASAELSGMLKDEGLYLDGPASFIAHSKHLQPLSGQRWCARVIRAWKGNPVGSDYDDEDEGHPTSTRDEDTVIWKKVPTSRDGHKRIWIQFSRFSGYEINDLDADSSSFLEYMMADDVD</sequence>
<organism evidence="1 2">
    <name type="scientific">Purpureocillium lilacinum</name>
    <name type="common">Paecilomyces lilacinus</name>
    <dbReference type="NCBI Taxonomy" id="33203"/>
    <lineage>
        <taxon>Eukaryota</taxon>
        <taxon>Fungi</taxon>
        <taxon>Dikarya</taxon>
        <taxon>Ascomycota</taxon>
        <taxon>Pezizomycotina</taxon>
        <taxon>Sordariomycetes</taxon>
        <taxon>Hypocreomycetidae</taxon>
        <taxon>Hypocreales</taxon>
        <taxon>Ophiocordycipitaceae</taxon>
        <taxon>Purpureocillium</taxon>
    </lineage>
</organism>
<protein>
    <submittedName>
        <fullName evidence="1">Uncharacterized protein</fullName>
    </submittedName>
</protein>
<evidence type="ECO:0000313" key="1">
    <source>
        <dbReference type="EMBL" id="KAL3955501.1"/>
    </source>
</evidence>
<comment type="caution">
    <text evidence="1">The sequence shown here is derived from an EMBL/GenBank/DDBJ whole genome shotgun (WGS) entry which is preliminary data.</text>
</comment>
<evidence type="ECO:0000313" key="2">
    <source>
        <dbReference type="Proteomes" id="UP001638806"/>
    </source>
</evidence>
<reference evidence="1" key="1">
    <citation type="submission" date="2024-12" db="EMBL/GenBank/DDBJ databases">
        <title>Comparative genomics and development of molecular markers within Purpureocillium lilacinum and among Purpureocillium species.</title>
        <authorList>
            <person name="Yeh Z.-Y."/>
            <person name="Ni N.-T."/>
            <person name="Lo P.-H."/>
            <person name="Mushyakhwo K."/>
            <person name="Lin C.-F."/>
            <person name="Nai Y.-S."/>
        </authorList>
    </citation>
    <scope>NUCLEOTIDE SEQUENCE</scope>
    <source>
        <strain evidence="1">NCHU-NPUST-175</strain>
    </source>
</reference>
<name>A0ACC4DGJ6_PURLI</name>
<dbReference type="Proteomes" id="UP001638806">
    <property type="component" value="Unassembled WGS sequence"/>
</dbReference>